<dbReference type="RefSeq" id="WP_145291160.1">
    <property type="nucleotide sequence ID" value="NZ_CP036291.1"/>
</dbReference>
<dbReference type="AlphaFoldDB" id="A0A518DIC7"/>
<dbReference type="InterPro" id="IPR049874">
    <property type="entry name" value="ROK_cs"/>
</dbReference>
<dbReference type="InterPro" id="IPR043129">
    <property type="entry name" value="ATPase_NBD"/>
</dbReference>
<sequence length="340" mass="35122">MAPSASQSDLPLFIGVDVGGTGIKIGLVTNRGITLGYKSIATEQERGVEDAAGRIAHVIETLLTEAGVDRGDVRRLGLATPGPMDVPNGILLTPGNIPAWRHTPIRKIVSEACKLPVTYANDANAAAYGEFWSGAGRRFGTMVMVTLGTGVGGGVILDDVLVAGAHSCGGEVGHIIIDCAPDAPLNSLGIRGTLEGYCGSYGVVRRTQELLAKPAPPSTLRDRVAAGEELTPLLVAQNAEEGDELSLSVVMETARLLAIGIVTLVHTLDPEGVVIGGAMTFGGAGHPLGERFLAAVRAEARGRMIEHLREAVTIEFAKLAGDAGFIGAAGLARRDALAAE</sequence>
<keyword evidence="2" id="KW-0418">Kinase</keyword>
<dbReference type="OrthoDB" id="9795247at2"/>
<dbReference type="Pfam" id="PF00480">
    <property type="entry name" value="ROK"/>
    <property type="match status" value="1"/>
</dbReference>
<evidence type="ECO:0000313" key="2">
    <source>
        <dbReference type="EMBL" id="QDU91238.1"/>
    </source>
</evidence>
<protein>
    <submittedName>
        <fullName evidence="2">Glucokinase</fullName>
        <ecNumber evidence="2">2.7.1.2</ecNumber>
    </submittedName>
</protein>
<accession>A0A518DIC7</accession>
<dbReference type="Proteomes" id="UP000317429">
    <property type="component" value="Chromosome"/>
</dbReference>
<comment type="similarity">
    <text evidence="1">Belongs to the ROK (NagC/XylR) family.</text>
</comment>
<gene>
    <name evidence="2" type="primary">glcK</name>
    <name evidence="2" type="ORF">Pla175_46580</name>
</gene>
<dbReference type="KEGG" id="pnd:Pla175_46580"/>
<dbReference type="PROSITE" id="PS01125">
    <property type="entry name" value="ROK"/>
    <property type="match status" value="1"/>
</dbReference>
<dbReference type="EMBL" id="CP036291">
    <property type="protein sequence ID" value="QDU91238.1"/>
    <property type="molecule type" value="Genomic_DNA"/>
</dbReference>
<dbReference type="PANTHER" id="PTHR18964">
    <property type="entry name" value="ROK (REPRESSOR, ORF, KINASE) FAMILY"/>
    <property type="match status" value="1"/>
</dbReference>
<dbReference type="EC" id="2.7.1.2" evidence="2"/>
<proteinExistence type="inferred from homology"/>
<dbReference type="PANTHER" id="PTHR18964:SF149">
    <property type="entry name" value="BIFUNCTIONAL UDP-N-ACETYLGLUCOSAMINE 2-EPIMERASE_N-ACETYLMANNOSAMINE KINASE"/>
    <property type="match status" value="1"/>
</dbReference>
<organism evidence="2 3">
    <name type="scientific">Pirellulimonas nuda</name>
    <dbReference type="NCBI Taxonomy" id="2528009"/>
    <lineage>
        <taxon>Bacteria</taxon>
        <taxon>Pseudomonadati</taxon>
        <taxon>Planctomycetota</taxon>
        <taxon>Planctomycetia</taxon>
        <taxon>Pirellulales</taxon>
        <taxon>Lacipirellulaceae</taxon>
        <taxon>Pirellulimonas</taxon>
    </lineage>
</organism>
<dbReference type="InterPro" id="IPR000600">
    <property type="entry name" value="ROK"/>
</dbReference>
<dbReference type="GO" id="GO:0004340">
    <property type="term" value="F:glucokinase activity"/>
    <property type="evidence" value="ECO:0007669"/>
    <property type="project" value="UniProtKB-EC"/>
</dbReference>
<evidence type="ECO:0000313" key="3">
    <source>
        <dbReference type="Proteomes" id="UP000317429"/>
    </source>
</evidence>
<keyword evidence="3" id="KW-1185">Reference proteome</keyword>
<dbReference type="SUPFAM" id="SSF53067">
    <property type="entry name" value="Actin-like ATPase domain"/>
    <property type="match status" value="1"/>
</dbReference>
<name>A0A518DIC7_9BACT</name>
<dbReference type="Gene3D" id="3.30.420.40">
    <property type="match status" value="2"/>
</dbReference>
<keyword evidence="2" id="KW-0808">Transferase</keyword>
<evidence type="ECO:0000256" key="1">
    <source>
        <dbReference type="ARBA" id="ARBA00006479"/>
    </source>
</evidence>
<reference evidence="2 3" key="1">
    <citation type="submission" date="2019-02" db="EMBL/GenBank/DDBJ databases">
        <title>Deep-cultivation of Planctomycetes and their phenomic and genomic characterization uncovers novel biology.</title>
        <authorList>
            <person name="Wiegand S."/>
            <person name="Jogler M."/>
            <person name="Boedeker C."/>
            <person name="Pinto D."/>
            <person name="Vollmers J."/>
            <person name="Rivas-Marin E."/>
            <person name="Kohn T."/>
            <person name="Peeters S.H."/>
            <person name="Heuer A."/>
            <person name="Rast P."/>
            <person name="Oberbeckmann S."/>
            <person name="Bunk B."/>
            <person name="Jeske O."/>
            <person name="Meyerdierks A."/>
            <person name="Storesund J.E."/>
            <person name="Kallscheuer N."/>
            <person name="Luecker S."/>
            <person name="Lage O.M."/>
            <person name="Pohl T."/>
            <person name="Merkel B.J."/>
            <person name="Hornburger P."/>
            <person name="Mueller R.-W."/>
            <person name="Bruemmer F."/>
            <person name="Labrenz M."/>
            <person name="Spormann A.M."/>
            <person name="Op den Camp H."/>
            <person name="Overmann J."/>
            <person name="Amann R."/>
            <person name="Jetten M.S.M."/>
            <person name="Mascher T."/>
            <person name="Medema M.H."/>
            <person name="Devos D.P."/>
            <person name="Kaster A.-K."/>
            <person name="Ovreas L."/>
            <person name="Rohde M."/>
            <person name="Galperin M.Y."/>
            <person name="Jogler C."/>
        </authorList>
    </citation>
    <scope>NUCLEOTIDE SEQUENCE [LARGE SCALE GENOMIC DNA]</scope>
    <source>
        <strain evidence="2 3">Pla175</strain>
    </source>
</reference>